<evidence type="ECO:0000313" key="2">
    <source>
        <dbReference type="EMBL" id="NMH25295.1"/>
    </source>
</evidence>
<evidence type="ECO:0000256" key="1">
    <source>
        <dbReference type="SAM" id="SignalP"/>
    </source>
</evidence>
<accession>A0ABX1QSP8</accession>
<sequence>MRTIFLLVAVTFSISTFSQVGIGTTSPDGSSILDINSNNSGLLIPRVSLSDVSNGTTPINSPAVSLLVYNTNVSTTGGNGVGYYYWNGTLWVKLLINNDEKWSRDSSNGYLFPTTLTDRVGIGLNNPTEMLDIVGRVKIVDGNQATGKVLTSDANGVGTWQKVGINNINVSLTNPGISVPYTTANFLQTGVSITLPTGKFAINVTMLLTNTTGTPTPNNSSFWLRSTFSDSSGINPVSSTDIIGGRLISGNLPGSSLFSLLSGTIIINNTSALPKTYYYVAGNVHIINTTDTLLKIGGNLNENSIIAYKLE</sequence>
<feature type="chain" id="PRO_5047308304" evidence="1">
    <location>
        <begin position="21"/>
        <end position="311"/>
    </location>
</feature>
<gene>
    <name evidence="2" type="ORF">G6042_08445</name>
</gene>
<dbReference type="EMBL" id="JAAMPT010000206">
    <property type="protein sequence ID" value="NMH25295.1"/>
    <property type="molecule type" value="Genomic_DNA"/>
</dbReference>
<dbReference type="RefSeq" id="WP_169523867.1">
    <property type="nucleotide sequence ID" value="NZ_JAAMPT010000206.1"/>
</dbReference>
<name>A0ABX1QSP8_9FLAO</name>
<keyword evidence="1" id="KW-0732">Signal</keyword>
<keyword evidence="3" id="KW-1185">Reference proteome</keyword>
<feature type="signal peptide" evidence="1">
    <location>
        <begin position="1"/>
        <end position="20"/>
    </location>
</feature>
<evidence type="ECO:0000313" key="3">
    <source>
        <dbReference type="Proteomes" id="UP000767947"/>
    </source>
</evidence>
<protein>
    <submittedName>
        <fullName evidence="2">Uncharacterized protein</fullName>
    </submittedName>
</protein>
<organism evidence="2 3">
    <name type="scientific">Flavobacterium solisilvae</name>
    <dbReference type="NCBI Taxonomy" id="1852019"/>
    <lineage>
        <taxon>Bacteria</taxon>
        <taxon>Pseudomonadati</taxon>
        <taxon>Bacteroidota</taxon>
        <taxon>Flavobacteriia</taxon>
        <taxon>Flavobacteriales</taxon>
        <taxon>Flavobacteriaceae</taxon>
        <taxon>Flavobacterium</taxon>
    </lineage>
</organism>
<proteinExistence type="predicted"/>
<comment type="caution">
    <text evidence="2">The sequence shown here is derived from an EMBL/GenBank/DDBJ whole genome shotgun (WGS) entry which is preliminary data.</text>
</comment>
<dbReference type="Proteomes" id="UP000767947">
    <property type="component" value="Unassembled WGS sequence"/>
</dbReference>
<reference evidence="2 3" key="1">
    <citation type="submission" date="2020-02" db="EMBL/GenBank/DDBJ databases">
        <title>Flavobacterium sp. genome.</title>
        <authorList>
            <person name="Jung H.S."/>
            <person name="Baek J.H."/>
            <person name="Jeon C.O."/>
        </authorList>
    </citation>
    <scope>NUCLEOTIDE SEQUENCE [LARGE SCALE GENOMIC DNA]</scope>
    <source>
        <strain evidence="2 3">SE-s27</strain>
    </source>
</reference>